<accession>A0A813JH22</accession>
<gene>
    <name evidence="4" type="ORF">PGLA2088_LOCUS21600</name>
</gene>
<dbReference type="Gene3D" id="3.30.63.20">
    <property type="match status" value="1"/>
</dbReference>
<evidence type="ECO:0008006" key="6">
    <source>
        <dbReference type="Google" id="ProtNLM"/>
    </source>
</evidence>
<dbReference type="Pfam" id="PF03297">
    <property type="entry name" value="Ribosomal_S25"/>
    <property type="match status" value="1"/>
</dbReference>
<proteinExistence type="inferred from homology"/>
<evidence type="ECO:0000256" key="1">
    <source>
        <dbReference type="ARBA" id="ARBA00009106"/>
    </source>
</evidence>
<name>A0A813JH22_POLGL</name>
<comment type="similarity">
    <text evidence="1">Belongs to the eukaryotic ribosomal protein eS25 family.</text>
</comment>
<reference evidence="4" key="1">
    <citation type="submission" date="2021-02" db="EMBL/GenBank/DDBJ databases">
        <authorList>
            <person name="Dougan E. K."/>
            <person name="Rhodes N."/>
            <person name="Thang M."/>
            <person name="Chan C."/>
        </authorList>
    </citation>
    <scope>NUCLEOTIDE SEQUENCE</scope>
</reference>
<dbReference type="InterPro" id="IPR029063">
    <property type="entry name" value="SAM-dependent_MTases_sf"/>
</dbReference>
<dbReference type="EMBL" id="CAJNNW010025807">
    <property type="protein sequence ID" value="CAE8679887.1"/>
    <property type="molecule type" value="Genomic_DNA"/>
</dbReference>
<evidence type="ECO:0000313" key="5">
    <source>
        <dbReference type="Proteomes" id="UP000626109"/>
    </source>
</evidence>
<organism evidence="4 5">
    <name type="scientific">Polarella glacialis</name>
    <name type="common">Dinoflagellate</name>
    <dbReference type="NCBI Taxonomy" id="89957"/>
    <lineage>
        <taxon>Eukaryota</taxon>
        <taxon>Sar</taxon>
        <taxon>Alveolata</taxon>
        <taxon>Dinophyceae</taxon>
        <taxon>Suessiales</taxon>
        <taxon>Suessiaceae</taxon>
        <taxon>Polarella</taxon>
    </lineage>
</organism>
<dbReference type="InterPro" id="IPR008884">
    <property type="entry name" value="TylF_MeTrfase"/>
</dbReference>
<dbReference type="Gene3D" id="3.40.50.150">
    <property type="entry name" value="Vaccinia Virus protein VP39"/>
    <property type="match status" value="1"/>
</dbReference>
<dbReference type="PANTHER" id="PTHR40036:SF1">
    <property type="entry name" value="MACROCIN O-METHYLTRANSFERASE"/>
    <property type="match status" value="1"/>
</dbReference>
<dbReference type="Pfam" id="PF05711">
    <property type="entry name" value="TylF"/>
    <property type="match status" value="1"/>
</dbReference>
<dbReference type="PANTHER" id="PTHR40036">
    <property type="entry name" value="MACROCIN O-METHYLTRANSFERASE"/>
    <property type="match status" value="1"/>
</dbReference>
<keyword evidence="3" id="KW-0687">Ribonucleoprotein</keyword>
<dbReference type="AlphaFoldDB" id="A0A813JH22"/>
<sequence>MGANKVVQKSKEAKMKAAMAGGKGKKKKWSKGKVKEKLANLVMFDKATYDKMLKEIPKASSPIAAVAVANCQHFFVPSVTGPCFVEGQLDLVLAGCHSRVVMSYTCSAFDSSHCVNGVAFMRFVPSNILEAVNAAFVNGTDASWWAALSQARFLTEVRPDGPLLAAAKACPPLLVAASLLLAIGISQGLIRAEAQASAFLIRADLLASELREPQAPDWAPLLQRWPGLEFSPAAAWHLAGCRSSDRLRLSTWLAGPLHPEDSACIRGEALISRELIAAAEAASGDDTPPSLASFNAARRQLELRPVPIGLKANYHDFLQLALERHLKEAMASVPDGLLLEFGVAERAGSSQLIARLAKKAWRELGYEKSAVGAEPVLHAFDSFRGLPRDWSIFRAGEFATANGQPPNISGLDDNSLGIQFVVGMFDKTVPAFVQGLLSAQGSGDAPVRKVSLLHLDADLYESTKLVMSQLSPFLAEGSLIIADDIICGPAMIAQQNSGFQANEVWEAISEVLQSGDRSWPWRLEVLAAPWDSHFAHVSLPLRAAFRVRRAS</sequence>
<dbReference type="GO" id="GO:1990904">
    <property type="term" value="C:ribonucleoprotein complex"/>
    <property type="evidence" value="ECO:0007669"/>
    <property type="project" value="UniProtKB-KW"/>
</dbReference>
<evidence type="ECO:0000256" key="2">
    <source>
        <dbReference type="ARBA" id="ARBA00022980"/>
    </source>
</evidence>
<comment type="caution">
    <text evidence="4">The sequence shown here is derived from an EMBL/GenBank/DDBJ whole genome shotgun (WGS) entry which is preliminary data.</text>
</comment>
<keyword evidence="2" id="KW-0689">Ribosomal protein</keyword>
<protein>
    <recommendedName>
        <fullName evidence="6">40S ribosomal protein S25</fullName>
    </recommendedName>
</protein>
<dbReference type="InterPro" id="IPR004977">
    <property type="entry name" value="Ribosomal_eS25"/>
</dbReference>
<evidence type="ECO:0000256" key="3">
    <source>
        <dbReference type="ARBA" id="ARBA00023274"/>
    </source>
</evidence>
<evidence type="ECO:0000313" key="4">
    <source>
        <dbReference type="EMBL" id="CAE8679887.1"/>
    </source>
</evidence>
<dbReference type="Proteomes" id="UP000626109">
    <property type="component" value="Unassembled WGS sequence"/>
</dbReference>
<dbReference type="GO" id="GO:0005840">
    <property type="term" value="C:ribosome"/>
    <property type="evidence" value="ECO:0007669"/>
    <property type="project" value="UniProtKB-KW"/>
</dbReference>